<dbReference type="SUPFAM" id="SSF103473">
    <property type="entry name" value="MFS general substrate transporter"/>
    <property type="match status" value="1"/>
</dbReference>
<dbReference type="OrthoDB" id="6153627at2759"/>
<keyword evidence="9" id="KW-1185">Reference proteome</keyword>
<feature type="domain" description="Major facilitator superfamily (MFS) profile" evidence="7">
    <location>
        <begin position="3"/>
        <end position="121"/>
    </location>
</feature>
<evidence type="ECO:0000256" key="3">
    <source>
        <dbReference type="ARBA" id="ARBA00022692"/>
    </source>
</evidence>
<keyword evidence="5 6" id="KW-0472">Membrane</keyword>
<gene>
    <name evidence="8" type="ORF">CUNI_LOCUS18876</name>
</gene>
<dbReference type="PROSITE" id="PS50850">
    <property type="entry name" value="MFS"/>
    <property type="match status" value="1"/>
</dbReference>
<sequence>NLNAPLIVLGNFLAGVGVLFIGPSPILPFLSVNIGVIAVGLAVLGSFNNCGLIPTRNCLFIGAKNLGFENNLDTHGIVSGMFSSVYCLGAFVGPIVSGVSVQEIGFRHSTTVFASFFFVSV</sequence>
<dbReference type="PANTHER" id="PTHR23506:SF26">
    <property type="entry name" value="MFS-TYPE TRANSPORTER SLC18B1"/>
    <property type="match status" value="1"/>
</dbReference>
<dbReference type="GO" id="GO:0022857">
    <property type="term" value="F:transmembrane transporter activity"/>
    <property type="evidence" value="ECO:0007669"/>
    <property type="project" value="InterPro"/>
</dbReference>
<reference evidence="8" key="1">
    <citation type="submission" date="2021-04" db="EMBL/GenBank/DDBJ databases">
        <authorList>
            <consortium name="Molecular Ecology Group"/>
        </authorList>
    </citation>
    <scope>NUCLEOTIDE SEQUENCE</scope>
</reference>
<evidence type="ECO:0000256" key="1">
    <source>
        <dbReference type="ARBA" id="ARBA00004141"/>
    </source>
</evidence>
<dbReference type="Proteomes" id="UP000678393">
    <property type="component" value="Unassembled WGS sequence"/>
</dbReference>
<feature type="non-terminal residue" evidence="8">
    <location>
        <position position="121"/>
    </location>
</feature>
<comment type="subcellular location">
    <subcellularLocation>
        <location evidence="1">Membrane</location>
        <topology evidence="1">Multi-pass membrane protein</topology>
    </subcellularLocation>
</comment>
<accession>A0A8S3ZYQ9</accession>
<evidence type="ECO:0000256" key="6">
    <source>
        <dbReference type="SAM" id="Phobius"/>
    </source>
</evidence>
<comment type="caution">
    <text evidence="8">The sequence shown here is derived from an EMBL/GenBank/DDBJ whole genome shotgun (WGS) entry which is preliminary data.</text>
</comment>
<dbReference type="InterPro" id="IPR020846">
    <property type="entry name" value="MFS_dom"/>
</dbReference>
<protein>
    <recommendedName>
        <fullName evidence="7">Major facilitator superfamily (MFS) profile domain-containing protein</fullName>
    </recommendedName>
</protein>
<evidence type="ECO:0000256" key="5">
    <source>
        <dbReference type="ARBA" id="ARBA00023136"/>
    </source>
</evidence>
<feature type="transmembrane region" description="Helical" evidence="6">
    <location>
        <begin position="6"/>
        <end position="22"/>
    </location>
</feature>
<dbReference type="AlphaFoldDB" id="A0A8S3ZYQ9"/>
<name>A0A8S3ZYQ9_9EUPU</name>
<keyword evidence="4 6" id="KW-1133">Transmembrane helix</keyword>
<evidence type="ECO:0000256" key="4">
    <source>
        <dbReference type="ARBA" id="ARBA00022989"/>
    </source>
</evidence>
<evidence type="ECO:0000313" key="9">
    <source>
        <dbReference type="Proteomes" id="UP000678393"/>
    </source>
</evidence>
<proteinExistence type="predicted"/>
<dbReference type="PANTHER" id="PTHR23506">
    <property type="entry name" value="GH10249P"/>
    <property type="match status" value="1"/>
</dbReference>
<feature type="non-terminal residue" evidence="8">
    <location>
        <position position="1"/>
    </location>
</feature>
<keyword evidence="3 6" id="KW-0812">Transmembrane</keyword>
<evidence type="ECO:0000256" key="2">
    <source>
        <dbReference type="ARBA" id="ARBA00022448"/>
    </source>
</evidence>
<dbReference type="InterPro" id="IPR036259">
    <property type="entry name" value="MFS_trans_sf"/>
</dbReference>
<feature type="transmembrane region" description="Helical" evidence="6">
    <location>
        <begin position="29"/>
        <end position="47"/>
    </location>
</feature>
<organism evidence="8 9">
    <name type="scientific">Candidula unifasciata</name>
    <dbReference type="NCBI Taxonomy" id="100452"/>
    <lineage>
        <taxon>Eukaryota</taxon>
        <taxon>Metazoa</taxon>
        <taxon>Spiralia</taxon>
        <taxon>Lophotrochozoa</taxon>
        <taxon>Mollusca</taxon>
        <taxon>Gastropoda</taxon>
        <taxon>Heterobranchia</taxon>
        <taxon>Euthyneura</taxon>
        <taxon>Panpulmonata</taxon>
        <taxon>Eupulmonata</taxon>
        <taxon>Stylommatophora</taxon>
        <taxon>Helicina</taxon>
        <taxon>Helicoidea</taxon>
        <taxon>Geomitridae</taxon>
        <taxon>Candidula</taxon>
    </lineage>
</organism>
<dbReference type="EMBL" id="CAJHNH020006101">
    <property type="protein sequence ID" value="CAG5133318.1"/>
    <property type="molecule type" value="Genomic_DNA"/>
</dbReference>
<dbReference type="InterPro" id="IPR050930">
    <property type="entry name" value="MFS_Vesicular_Transporter"/>
</dbReference>
<keyword evidence="2" id="KW-0813">Transport</keyword>
<dbReference type="Gene3D" id="1.20.1250.20">
    <property type="entry name" value="MFS general substrate transporter like domains"/>
    <property type="match status" value="1"/>
</dbReference>
<evidence type="ECO:0000313" key="8">
    <source>
        <dbReference type="EMBL" id="CAG5133318.1"/>
    </source>
</evidence>
<evidence type="ECO:0000259" key="7">
    <source>
        <dbReference type="PROSITE" id="PS50850"/>
    </source>
</evidence>
<dbReference type="GO" id="GO:0016020">
    <property type="term" value="C:membrane"/>
    <property type="evidence" value="ECO:0007669"/>
    <property type="project" value="UniProtKB-SubCell"/>
</dbReference>